<protein>
    <recommendedName>
        <fullName evidence="1">MHD1 domain-containing protein</fullName>
    </recommendedName>
</protein>
<feature type="domain" description="MHD1" evidence="1">
    <location>
        <begin position="485"/>
        <end position="605"/>
    </location>
</feature>
<dbReference type="PANTHER" id="PTHR47263:SF1">
    <property type="entry name" value="C2 DOMAIN PROTEIN (AFU_ORTHOLOGUE AFUA_7G02350)"/>
    <property type="match status" value="1"/>
</dbReference>
<dbReference type="InterPro" id="IPR035892">
    <property type="entry name" value="C2_domain_sf"/>
</dbReference>
<dbReference type="PANTHER" id="PTHR47263">
    <property type="entry name" value="ADENYLATE CYCLASE ACTIVATION PROTEIN GIT1"/>
    <property type="match status" value="1"/>
</dbReference>
<proteinExistence type="predicted"/>
<dbReference type="AlphaFoldDB" id="A0A9P8T2V1"/>
<evidence type="ECO:0000259" key="1">
    <source>
        <dbReference type="PROSITE" id="PS51258"/>
    </source>
</evidence>
<dbReference type="Gene3D" id="1.10.357.50">
    <property type="match status" value="1"/>
</dbReference>
<dbReference type="Proteomes" id="UP000769157">
    <property type="component" value="Unassembled WGS sequence"/>
</dbReference>
<name>A0A9P8T2V1_9ASCO</name>
<dbReference type="EMBL" id="JAEUBE010000327">
    <property type="protein sequence ID" value="KAH3664203.1"/>
    <property type="molecule type" value="Genomic_DNA"/>
</dbReference>
<dbReference type="RefSeq" id="XP_046060475.1">
    <property type="nucleotide sequence ID" value="XM_046205645.1"/>
</dbReference>
<dbReference type="SUPFAM" id="SSF49562">
    <property type="entry name" value="C2 domain (Calcium/lipid-binding domain, CaLB)"/>
    <property type="match status" value="1"/>
</dbReference>
<gene>
    <name evidence="2" type="ORF">OGAPHI_004554</name>
</gene>
<dbReference type="OrthoDB" id="2015333at2759"/>
<sequence>MVTPKDSYFNKYVFEFFVKVQLLFDDEFRTRKVCDLQSIPRQPKISTKKLHLDFGNRDEALNRQFVDELKNIQIYKELDLNPSTVKYLSQFYDKYSKELRHWDVITILDSFDKFIAQTSLSEPELYYVSRIQLIDMLLLCKASDSQRSKLLTRRSKVHNESYTVAPDIRNLKYREALVRAFQVTNEQLDNKIKELRPSLAKSDVAYFINSDKSLVNKYTRQDFASDSSYKNWKDRITYMNQELTKKFKSQSSKSKSTSYVPNDLIQVLLYLKDLVYDSSPIFFDQFVRCLQIWQVDPFDMYIHMVEDIPERKPDLEYATKCYGLAKLSMVVRMDLEEWPVQKRETLLRLNRQVYFEYKSLLSECFLNFFADKRSFTSALELSRFILVDEIEALVLSGLRTALSTRLNKHFKELKLSQNKSKIEFIANLLAYVNLDFDEIEDWTQRNIDLDQGIEFMKIAIEYLTRPIEDYLKAFIMGLKTSSKDGTASQANSNLTTLLELLSKLRKRTNMNVSFQSILFPNVLELVNSWGSEITEQTERAIENDDLDRLEGCSYSSSVQNVLQICNAYIKILRSFEWENEHESAQMFANLYRSISETLNSYSNTMFVRIEKELNSGQLLNFKGESCTCLNNIFKVLDYMDQFKTDELTKYSKILSARPVRGSKYKKKVVLVDIKGAENVEDNRGQPLSLYVLISGVISGRTRCIFKDYNPEWNEKFQTSTDKESGFLRFDLIEKSGILYKSLTHKLRFKDNYGIPMDEKLSLSPNSGRLNICVQIIVEKNDPLFYVDQAKLEIRKGRDRSIKLFVDRFSEETKDIFTKSFLEESLRRTPATPFVMNHKALKEPELDSYIDQMQLHTIQELYDNMETECFDAVIAQLWIKILKEAENLILPRISFLFYKVESRLNKRTSAINGIMPSSRYRKTDDIEFTRVMEWCLKFKDMFHAPGKILDDQINNIYDDFMTIFKLFQLSIADLKTEYNRTWTQLNKYVVKKYVREKNEMEADPTARKLLQTKEILLRILIAKNELRFAKAAIEIEQRYERAIKTEMECYYMSHSSPGQLDLV</sequence>
<evidence type="ECO:0000313" key="3">
    <source>
        <dbReference type="Proteomes" id="UP000769157"/>
    </source>
</evidence>
<keyword evidence="3" id="KW-1185">Reference proteome</keyword>
<dbReference type="InterPro" id="IPR052811">
    <property type="entry name" value="Glucose_resp_signaling"/>
</dbReference>
<accession>A0A9P8T2V1</accession>
<evidence type="ECO:0000313" key="2">
    <source>
        <dbReference type="EMBL" id="KAH3664203.1"/>
    </source>
</evidence>
<dbReference type="InterPro" id="IPR014770">
    <property type="entry name" value="Munc13_1"/>
</dbReference>
<dbReference type="PROSITE" id="PS51258">
    <property type="entry name" value="MHD1"/>
    <property type="match status" value="1"/>
</dbReference>
<reference evidence="2" key="2">
    <citation type="submission" date="2021-01" db="EMBL/GenBank/DDBJ databases">
        <authorList>
            <person name="Schikora-Tamarit M.A."/>
        </authorList>
    </citation>
    <scope>NUCLEOTIDE SEQUENCE</scope>
    <source>
        <strain evidence="2">CBS6075</strain>
    </source>
</reference>
<organism evidence="2 3">
    <name type="scientific">Ogataea philodendri</name>
    <dbReference type="NCBI Taxonomy" id="1378263"/>
    <lineage>
        <taxon>Eukaryota</taxon>
        <taxon>Fungi</taxon>
        <taxon>Dikarya</taxon>
        <taxon>Ascomycota</taxon>
        <taxon>Saccharomycotina</taxon>
        <taxon>Pichiomycetes</taxon>
        <taxon>Pichiales</taxon>
        <taxon>Pichiaceae</taxon>
        <taxon>Ogataea</taxon>
    </lineage>
</organism>
<comment type="caution">
    <text evidence="2">The sequence shown here is derived from an EMBL/GenBank/DDBJ whole genome shotgun (WGS) entry which is preliminary data.</text>
</comment>
<reference evidence="2" key="1">
    <citation type="journal article" date="2021" name="Open Biol.">
        <title>Shared evolutionary footprints suggest mitochondrial oxidative damage underlies multiple complex I losses in fungi.</title>
        <authorList>
            <person name="Schikora-Tamarit M.A."/>
            <person name="Marcet-Houben M."/>
            <person name="Nosek J."/>
            <person name="Gabaldon T."/>
        </authorList>
    </citation>
    <scope>NUCLEOTIDE SEQUENCE</scope>
    <source>
        <strain evidence="2">CBS6075</strain>
    </source>
</reference>
<dbReference type="GeneID" id="70236519"/>